<feature type="domain" description="DUF11" evidence="3">
    <location>
        <begin position="454"/>
        <end position="569"/>
    </location>
</feature>
<feature type="region of interest" description="Disordered" evidence="1">
    <location>
        <begin position="325"/>
        <end position="345"/>
    </location>
</feature>
<feature type="signal peptide" evidence="2">
    <location>
        <begin position="1"/>
        <end position="19"/>
    </location>
</feature>
<evidence type="ECO:0000313" key="4">
    <source>
        <dbReference type="EMBL" id="RIH83485.1"/>
    </source>
</evidence>
<accession>A0A399EH57</accession>
<protein>
    <recommendedName>
        <fullName evidence="3">DUF11 domain-containing protein</fullName>
    </recommendedName>
</protein>
<reference evidence="4 5" key="1">
    <citation type="submission" date="2018-08" db="EMBL/GenBank/DDBJ databases">
        <title>Meiothermus terrae DSM 26712 genome sequencing project.</title>
        <authorList>
            <person name="Da Costa M.S."/>
            <person name="Albuquerque L."/>
            <person name="Raposo P."/>
            <person name="Froufe H.J.C."/>
            <person name="Barroso C.S."/>
            <person name="Egas C."/>
        </authorList>
    </citation>
    <scope>NUCLEOTIDE SEQUENCE [LARGE SCALE GENOMIC DNA]</scope>
    <source>
        <strain evidence="4 5">DSM 26712</strain>
    </source>
</reference>
<dbReference type="Pfam" id="PF01345">
    <property type="entry name" value="DUF11"/>
    <property type="match status" value="2"/>
</dbReference>
<dbReference type="RefSeq" id="WP_119315315.1">
    <property type="nucleotide sequence ID" value="NZ_QXDL01000091.1"/>
</dbReference>
<dbReference type="Proteomes" id="UP000265715">
    <property type="component" value="Unassembled WGS sequence"/>
</dbReference>
<evidence type="ECO:0000256" key="1">
    <source>
        <dbReference type="SAM" id="MobiDB-lite"/>
    </source>
</evidence>
<gene>
    <name evidence="4" type="ORF">Mterra_02261</name>
</gene>
<proteinExistence type="predicted"/>
<feature type="domain" description="DUF11" evidence="3">
    <location>
        <begin position="577"/>
        <end position="683"/>
    </location>
</feature>
<evidence type="ECO:0000259" key="3">
    <source>
        <dbReference type="Pfam" id="PF01345"/>
    </source>
</evidence>
<sequence>MTKPLRLLTVVLLFGLAWAQSPAGTVIRNQASATVGSETYLSNVVETEILPLCAPSLTPNGTPTAPGQRAVAPAGGFAYFAYLLQNAGNAPFEFGLSWTQQPTPWTPAVALYHDVNANAQRDPGEPPIDRVTLAPGASARLLLEVHLPGDASGQLDLTPVAACPSGARDAENYARVVVGSGAALGLDKSAELEQVEPGGEVGFTVRVRNSGSQATGGEVIVSDALDAPALAGLRYVAGSAQAPKGVLEYSADGLTWSPTPPAQVSRLRLRLAGLEAGEQAYFTFRMQADAQAAPGPRANLARAQGPGGPAEAEAVFRVGARYAHHLGPRGNPRANPGGEGSADDRQQASALLGRPLCFAHGLENAGNAPDTYALAPAAALPAGVSLSLQNPDGTPLAQPVLLEAGQTLEFQACYTFTQATPAARDFVLEARSALGGGTNRTTDRVLSVFDPSALRLQKDVDRDTAVPDGSLTYTLRVENTLPFALTNAAVSDVLDPALGFVSADRGGAFDPGTRRVSWSLASLPANSTLTLTLRVRVLPTAPEGGEVPNRFSLASSEIPQPLESNTVSTRVISARLLLEKSVSPRKAVAGDLLTYTLRLANPGKVALDVRLVDDPAPGLDYQEGSTAFSGTAQAAFEPQPAAGGVLVWAGLRLEPGQTLTLTYRMRVLPGAGPELRNVAQAQGALPGGPVVSEAESTALVSVVPGVFTPPDALVGRVFLDADRDGKFTPGRDLPLPGARLILGNGRQALTDAEGRYAFREAGGGVWTLLLDPASAPFTPLPHPERLGSGYQHRVRVAGLTVSDFPLEMPLGLARATRETVLEFGPLRLAKQMLPLPGGGWRVVLVLKTSEPLREFTLTDPLPGGGERTFTYEVLEGELTLTYDLPPGAPGLPGPEGNLPPGVPGLPGPGGSDKAPALTDPQVRWRYP</sequence>
<feature type="chain" id="PRO_5017324110" description="DUF11 domain-containing protein" evidence="2">
    <location>
        <begin position="20"/>
        <end position="927"/>
    </location>
</feature>
<keyword evidence="5" id="KW-1185">Reference proteome</keyword>
<dbReference type="AlphaFoldDB" id="A0A399EH57"/>
<evidence type="ECO:0000256" key="2">
    <source>
        <dbReference type="SAM" id="SignalP"/>
    </source>
</evidence>
<comment type="caution">
    <text evidence="4">The sequence shown here is derived from an EMBL/GenBank/DDBJ whole genome shotgun (WGS) entry which is preliminary data.</text>
</comment>
<feature type="region of interest" description="Disordered" evidence="1">
    <location>
        <begin position="883"/>
        <end position="927"/>
    </location>
</feature>
<dbReference type="PANTHER" id="PTHR34819">
    <property type="entry name" value="LARGE CYSTEINE-RICH PERIPLASMIC PROTEIN OMCB"/>
    <property type="match status" value="1"/>
</dbReference>
<dbReference type="EMBL" id="QXDL01000091">
    <property type="protein sequence ID" value="RIH83485.1"/>
    <property type="molecule type" value="Genomic_DNA"/>
</dbReference>
<dbReference type="OrthoDB" id="28717at2"/>
<dbReference type="InterPro" id="IPR051172">
    <property type="entry name" value="Chlamydia_OmcB"/>
</dbReference>
<organism evidence="4 5">
    <name type="scientific">Calidithermus terrae</name>
    <dbReference type="NCBI Taxonomy" id="1408545"/>
    <lineage>
        <taxon>Bacteria</taxon>
        <taxon>Thermotogati</taxon>
        <taxon>Deinococcota</taxon>
        <taxon>Deinococci</taxon>
        <taxon>Thermales</taxon>
        <taxon>Thermaceae</taxon>
        <taxon>Calidithermus</taxon>
    </lineage>
</organism>
<name>A0A399EH57_9DEIN</name>
<dbReference type="PANTHER" id="PTHR34819:SF3">
    <property type="entry name" value="CELL SURFACE PROTEIN"/>
    <property type="match status" value="1"/>
</dbReference>
<keyword evidence="2" id="KW-0732">Signal</keyword>
<dbReference type="InterPro" id="IPR047589">
    <property type="entry name" value="DUF11_rpt"/>
</dbReference>
<dbReference type="NCBIfam" id="TIGR01451">
    <property type="entry name" value="B_ant_repeat"/>
    <property type="match status" value="2"/>
</dbReference>
<dbReference type="InterPro" id="IPR001434">
    <property type="entry name" value="OmcB-like_DUF11"/>
</dbReference>
<evidence type="ECO:0000313" key="5">
    <source>
        <dbReference type="Proteomes" id="UP000265715"/>
    </source>
</evidence>